<reference evidence="1 2" key="1">
    <citation type="submission" date="2014-04" db="EMBL/GenBank/DDBJ databases">
        <title>Evolutionary Origins and Diversification of the Mycorrhizal Mutualists.</title>
        <authorList>
            <consortium name="DOE Joint Genome Institute"/>
            <consortium name="Mycorrhizal Genomics Consortium"/>
            <person name="Kohler A."/>
            <person name="Kuo A."/>
            <person name="Nagy L.G."/>
            <person name="Floudas D."/>
            <person name="Copeland A."/>
            <person name="Barry K.W."/>
            <person name="Cichocki N."/>
            <person name="Veneault-Fourrey C."/>
            <person name="LaButti K."/>
            <person name="Lindquist E.A."/>
            <person name="Lipzen A."/>
            <person name="Lundell T."/>
            <person name="Morin E."/>
            <person name="Murat C."/>
            <person name="Riley R."/>
            <person name="Ohm R."/>
            <person name="Sun H."/>
            <person name="Tunlid A."/>
            <person name="Henrissat B."/>
            <person name="Grigoriev I.V."/>
            <person name="Hibbett D.S."/>
            <person name="Martin F."/>
        </authorList>
    </citation>
    <scope>NUCLEOTIDE SEQUENCE [LARGE SCALE GENOMIC DNA]</scope>
    <source>
        <strain evidence="1 2">Koide BX008</strain>
    </source>
</reference>
<dbReference type="InParanoid" id="A0A0C2WNS5"/>
<evidence type="ECO:0000313" key="2">
    <source>
        <dbReference type="Proteomes" id="UP000054549"/>
    </source>
</evidence>
<organism evidence="1 2">
    <name type="scientific">Amanita muscaria (strain Koide BX008)</name>
    <dbReference type="NCBI Taxonomy" id="946122"/>
    <lineage>
        <taxon>Eukaryota</taxon>
        <taxon>Fungi</taxon>
        <taxon>Dikarya</taxon>
        <taxon>Basidiomycota</taxon>
        <taxon>Agaricomycotina</taxon>
        <taxon>Agaricomycetes</taxon>
        <taxon>Agaricomycetidae</taxon>
        <taxon>Agaricales</taxon>
        <taxon>Pluteineae</taxon>
        <taxon>Amanitaceae</taxon>
        <taxon>Amanita</taxon>
    </lineage>
</organism>
<sequence>MYKVYYGKTWVVPKVLRGGMIPHVVQLPMTWLTQAGDEVIRCLRCSDRKREFGQGTVKCIKTVLLACFPRLATTGIEDLRPQERQNLCDDYDGYQNFESVLGARNSITR</sequence>
<proteinExistence type="predicted"/>
<name>A0A0C2WNS5_AMAMK</name>
<protein>
    <submittedName>
        <fullName evidence="1">Uncharacterized protein</fullName>
    </submittedName>
</protein>
<accession>A0A0C2WNS5</accession>
<dbReference type="Proteomes" id="UP000054549">
    <property type="component" value="Unassembled WGS sequence"/>
</dbReference>
<keyword evidence="2" id="KW-1185">Reference proteome</keyword>
<evidence type="ECO:0000313" key="1">
    <source>
        <dbReference type="EMBL" id="KIL57893.1"/>
    </source>
</evidence>
<dbReference type="AlphaFoldDB" id="A0A0C2WNS5"/>
<dbReference type="EMBL" id="KN818354">
    <property type="protein sequence ID" value="KIL57893.1"/>
    <property type="molecule type" value="Genomic_DNA"/>
</dbReference>
<dbReference type="HOGENOM" id="CLU_2183252_0_0_1"/>
<gene>
    <name evidence="1" type="ORF">M378DRAFT_171188</name>
</gene>